<organism evidence="4 5">
    <name type="scientific">Pythium oligandrum</name>
    <name type="common">Mycoparasitic fungus</name>
    <dbReference type="NCBI Taxonomy" id="41045"/>
    <lineage>
        <taxon>Eukaryota</taxon>
        <taxon>Sar</taxon>
        <taxon>Stramenopiles</taxon>
        <taxon>Oomycota</taxon>
        <taxon>Peronosporomycetes</taxon>
        <taxon>Pythiales</taxon>
        <taxon>Pythiaceae</taxon>
        <taxon>Pythium</taxon>
    </lineage>
</organism>
<dbReference type="Gene3D" id="2.70.50.70">
    <property type="match status" value="1"/>
</dbReference>
<dbReference type="Proteomes" id="UP000794436">
    <property type="component" value="Unassembled WGS sequence"/>
</dbReference>
<name>A0A8K1FI51_PYTOL</name>
<sequence length="324" mass="36010">MKTFAIASAAALALCASTADAHSWLVKPKSRDATPHVDMEGTMGCPAGAAQAPTSFAAGQTIDVSWWRNNHIGGFIRWAIVPKGQESAANFDNNVFYFTCRESGPTCKPNMPGKKYNKNGGPGDLSRYSWDMTEAHKVACGDKIQLPNWLPKGDYVLQWTWFGAGSSFDNFGHAEVTYRSCADIRLTSGGNKQKPSCPKFVGGDRVTTAENMSADQCFYYSPNNKIPKGQLKQDNNNYKQYYKFGKPQRVIDCQNKARSMDEYEYPAETSAVEEESDYPIVEEESEHPSEEESEYPVEEEYPVETPAAEYPASVHSFNFTEIDA</sequence>
<evidence type="ECO:0000259" key="3">
    <source>
        <dbReference type="Pfam" id="PF03443"/>
    </source>
</evidence>
<feature type="signal peptide" evidence="2">
    <location>
        <begin position="1"/>
        <end position="21"/>
    </location>
</feature>
<dbReference type="InterPro" id="IPR005103">
    <property type="entry name" value="AA9_LPMO"/>
</dbReference>
<dbReference type="AlphaFoldDB" id="A0A8K1FI51"/>
<feature type="compositionally biased region" description="Low complexity" evidence="1">
    <location>
        <begin position="303"/>
        <end position="312"/>
    </location>
</feature>
<feature type="compositionally biased region" description="Polar residues" evidence="1">
    <location>
        <begin position="315"/>
        <end position="324"/>
    </location>
</feature>
<evidence type="ECO:0000313" key="5">
    <source>
        <dbReference type="Proteomes" id="UP000794436"/>
    </source>
</evidence>
<gene>
    <name evidence="4" type="ORF">Poli38472_004467</name>
</gene>
<feature type="chain" id="PRO_5035466782" description="Auxiliary Activity family 9 catalytic domain-containing protein" evidence="2">
    <location>
        <begin position="22"/>
        <end position="324"/>
    </location>
</feature>
<comment type="caution">
    <text evidence="4">The sequence shown here is derived from an EMBL/GenBank/DDBJ whole genome shotgun (WGS) entry which is preliminary data.</text>
</comment>
<feature type="compositionally biased region" description="Acidic residues" evidence="1">
    <location>
        <begin position="271"/>
        <end position="302"/>
    </location>
</feature>
<dbReference type="OrthoDB" id="119923at2759"/>
<accession>A0A8K1FI51</accession>
<feature type="domain" description="Auxiliary Activity family 9 catalytic" evidence="3">
    <location>
        <begin position="42"/>
        <end position="200"/>
    </location>
</feature>
<evidence type="ECO:0000256" key="1">
    <source>
        <dbReference type="SAM" id="MobiDB-lite"/>
    </source>
</evidence>
<evidence type="ECO:0000256" key="2">
    <source>
        <dbReference type="SAM" id="SignalP"/>
    </source>
</evidence>
<reference evidence="4" key="1">
    <citation type="submission" date="2019-03" db="EMBL/GenBank/DDBJ databases">
        <title>Long read genome sequence of the mycoparasitic Pythium oligandrum ATCC 38472 isolated from sugarbeet rhizosphere.</title>
        <authorList>
            <person name="Gaulin E."/>
        </authorList>
    </citation>
    <scope>NUCLEOTIDE SEQUENCE</scope>
    <source>
        <strain evidence="4">ATCC 38472_TT</strain>
    </source>
</reference>
<feature type="region of interest" description="Disordered" evidence="1">
    <location>
        <begin position="264"/>
        <end position="324"/>
    </location>
</feature>
<proteinExistence type="predicted"/>
<dbReference type="Pfam" id="PF03443">
    <property type="entry name" value="AA9"/>
    <property type="match status" value="1"/>
</dbReference>
<dbReference type="EMBL" id="SPLM01000109">
    <property type="protein sequence ID" value="TMW59398.1"/>
    <property type="molecule type" value="Genomic_DNA"/>
</dbReference>
<protein>
    <recommendedName>
        <fullName evidence="3">Auxiliary Activity family 9 catalytic domain-containing protein</fullName>
    </recommendedName>
</protein>
<evidence type="ECO:0000313" key="4">
    <source>
        <dbReference type="EMBL" id="TMW59398.1"/>
    </source>
</evidence>
<keyword evidence="2" id="KW-0732">Signal</keyword>
<keyword evidence="5" id="KW-1185">Reference proteome</keyword>